<name>A0A8J4B3V4_9CHLO</name>
<feature type="compositionally biased region" description="Low complexity" evidence="1">
    <location>
        <begin position="478"/>
        <end position="487"/>
    </location>
</feature>
<protein>
    <submittedName>
        <fullName evidence="2">Uncharacterized protein</fullName>
    </submittedName>
</protein>
<feature type="region of interest" description="Disordered" evidence="1">
    <location>
        <begin position="244"/>
        <end position="271"/>
    </location>
</feature>
<evidence type="ECO:0000313" key="2">
    <source>
        <dbReference type="EMBL" id="GIL50857.1"/>
    </source>
</evidence>
<comment type="caution">
    <text evidence="2">The sequence shown here is derived from an EMBL/GenBank/DDBJ whole genome shotgun (WGS) entry which is preliminary data.</text>
</comment>
<feature type="region of interest" description="Disordered" evidence="1">
    <location>
        <begin position="465"/>
        <end position="491"/>
    </location>
</feature>
<accession>A0A8J4B3V4</accession>
<dbReference type="AlphaFoldDB" id="A0A8J4B3V4"/>
<gene>
    <name evidence="2" type="ORF">Vafri_6849</name>
</gene>
<sequence length="580" mass="62728">MCRLPQSTTCNLQPTPTFDKYTIFITDQLPQTSVLSPLFPCATKLTTKQPNAAAEVALCFWRIATAQVLWPPRGIAYSSWQSWRQSQSSSSSTTTAFMPICLWVREAMPLVLNLTALILIRRHHVRAHKVIRRVAPGVGSAEATIAAVEETAAATGMLYATAAAATATVAHNDGGRVQLPPYRPFIRRHTIHVKIPFAEPEDIAQDLERRLRSLVEPRGLHLAWTYIRRGCVELTMVLEEMQPPSLMRSSSPRGGVNLSPARARSPTAMPDARMRDVSVHSGRSGAESNEAPNDIEVLKLLKPLALLQALGLTGLPLGHPATTAGVAVAATAARAAGIPTVVAATAGHAVSGLGDDRCSPKRLLPHNDSLNWLMHMEQYDLRTGFAVNTTADSNSSSCGVGNSDGGGTAAARHAGRKLQVSGLQPRVLVLPPPIHAWKGEAAASQPGQRGSWPIQARLSWTWERPPQNAPEEQHQEQQKPQQHQNQPADTQGKQLTALGEQQQLGAVGPCQRGEVEIMMRSSSGEDLPVRMSCCPKHPPNEVPRTDGQSGLQVETEKTYNYDCDAELLSLPTTPGVVLRC</sequence>
<reference evidence="2" key="1">
    <citation type="journal article" date="2021" name="Proc. Natl. Acad. Sci. U.S.A.">
        <title>Three genomes in the algal genus Volvox reveal the fate of a haploid sex-determining region after a transition to homothallism.</title>
        <authorList>
            <person name="Yamamoto K."/>
            <person name="Hamaji T."/>
            <person name="Kawai-Toyooka H."/>
            <person name="Matsuzaki R."/>
            <person name="Takahashi F."/>
            <person name="Nishimura Y."/>
            <person name="Kawachi M."/>
            <person name="Noguchi H."/>
            <person name="Minakuchi Y."/>
            <person name="Umen J.G."/>
            <person name="Toyoda A."/>
            <person name="Nozaki H."/>
        </authorList>
    </citation>
    <scope>NUCLEOTIDE SEQUENCE</scope>
    <source>
        <strain evidence="2">NIES-3780</strain>
    </source>
</reference>
<organism evidence="2 3">
    <name type="scientific">Volvox africanus</name>
    <dbReference type="NCBI Taxonomy" id="51714"/>
    <lineage>
        <taxon>Eukaryota</taxon>
        <taxon>Viridiplantae</taxon>
        <taxon>Chlorophyta</taxon>
        <taxon>core chlorophytes</taxon>
        <taxon>Chlorophyceae</taxon>
        <taxon>CS clade</taxon>
        <taxon>Chlamydomonadales</taxon>
        <taxon>Volvocaceae</taxon>
        <taxon>Volvox</taxon>
    </lineage>
</organism>
<evidence type="ECO:0000313" key="3">
    <source>
        <dbReference type="Proteomes" id="UP000747399"/>
    </source>
</evidence>
<evidence type="ECO:0000256" key="1">
    <source>
        <dbReference type="SAM" id="MobiDB-lite"/>
    </source>
</evidence>
<feature type="region of interest" description="Disordered" evidence="1">
    <location>
        <begin position="392"/>
        <end position="413"/>
    </location>
</feature>
<dbReference type="EMBL" id="BNCO01000009">
    <property type="protein sequence ID" value="GIL50857.1"/>
    <property type="molecule type" value="Genomic_DNA"/>
</dbReference>
<keyword evidence="3" id="KW-1185">Reference proteome</keyword>
<dbReference type="Proteomes" id="UP000747399">
    <property type="component" value="Unassembled WGS sequence"/>
</dbReference>
<proteinExistence type="predicted"/>